<evidence type="ECO:0000313" key="2">
    <source>
        <dbReference type="Proteomes" id="UP001519310"/>
    </source>
</evidence>
<dbReference type="InterPro" id="IPR021607">
    <property type="entry name" value="DUF3224"/>
</dbReference>
<proteinExistence type="predicted"/>
<evidence type="ECO:0008006" key="3">
    <source>
        <dbReference type="Google" id="ProtNLM"/>
    </source>
</evidence>
<evidence type="ECO:0000313" key="1">
    <source>
        <dbReference type="EMBL" id="MBP2037080.1"/>
    </source>
</evidence>
<dbReference type="EMBL" id="JAGGLQ010000004">
    <property type="protein sequence ID" value="MBP2037080.1"/>
    <property type="molecule type" value="Genomic_DNA"/>
</dbReference>
<comment type="caution">
    <text evidence="1">The sequence shown here is derived from an EMBL/GenBank/DDBJ whole genome shotgun (WGS) entry which is preliminary data.</text>
</comment>
<gene>
    <name evidence="1" type="ORF">J2Z77_002880</name>
</gene>
<name>A0ABS4L4R7_STRAV</name>
<reference evidence="1 2" key="1">
    <citation type="submission" date="2021-03" db="EMBL/GenBank/DDBJ databases">
        <title>Genomic Encyclopedia of Type Strains, Phase IV (KMG-IV): sequencing the most valuable type-strain genomes for metagenomic binning, comparative biology and taxonomic classification.</title>
        <authorList>
            <person name="Goeker M."/>
        </authorList>
    </citation>
    <scope>NUCLEOTIDE SEQUENCE [LARGE SCALE GENOMIC DNA]</scope>
    <source>
        <strain evidence="1 2">DSM 40526</strain>
    </source>
</reference>
<dbReference type="RefSeq" id="WP_189966886.1">
    <property type="nucleotide sequence ID" value="NZ_BMVL01000003.1"/>
</dbReference>
<organism evidence="1 2">
    <name type="scientific">Streptomyces avidinii</name>
    <dbReference type="NCBI Taxonomy" id="1895"/>
    <lineage>
        <taxon>Bacteria</taxon>
        <taxon>Bacillati</taxon>
        <taxon>Actinomycetota</taxon>
        <taxon>Actinomycetes</taxon>
        <taxon>Kitasatosporales</taxon>
        <taxon>Streptomycetaceae</taxon>
        <taxon>Streptomyces</taxon>
    </lineage>
</organism>
<protein>
    <recommendedName>
        <fullName evidence="3">DUF3224 domain-containing protein</fullName>
    </recommendedName>
</protein>
<accession>A0ABS4L4R7</accession>
<dbReference type="InterPro" id="IPR023159">
    <property type="entry name" value="SO1590-like_sf"/>
</dbReference>
<dbReference type="SUPFAM" id="SSF159238">
    <property type="entry name" value="SO1590-like"/>
    <property type="match status" value="1"/>
</dbReference>
<dbReference type="Proteomes" id="UP001519310">
    <property type="component" value="Unassembled WGS sequence"/>
</dbReference>
<sequence>MPTPVETGGRFTFADWEESPVGAADAVPRLAHAHVTNAFTGGIEAPGTACDYTIAYIGENLGSYSGMELVTGGLDGRKGSFVLEERGTFDAGGTVCRFEVVAGSGTGDLAGLTGSGGFTYRHGDTSVEYRFTYDLGLGSDG</sequence>
<dbReference type="Pfam" id="PF11528">
    <property type="entry name" value="DUF3224"/>
    <property type="match status" value="1"/>
</dbReference>
<keyword evidence="2" id="KW-1185">Reference proteome</keyword>
<dbReference type="Gene3D" id="2.40.350.10">
    <property type="entry name" value="SO1590-like"/>
    <property type="match status" value="1"/>
</dbReference>